<evidence type="ECO:0000256" key="2">
    <source>
        <dbReference type="ARBA" id="ARBA00023015"/>
    </source>
</evidence>
<comment type="caution">
    <text evidence="9">The sequence shown here is derived from an EMBL/GenBank/DDBJ whole genome shotgun (WGS) entry which is preliminary data.</text>
</comment>
<comment type="similarity">
    <text evidence="6">Belongs to the WRKY group III family.</text>
</comment>
<dbReference type="Pfam" id="PF03106">
    <property type="entry name" value="WRKY"/>
    <property type="match status" value="1"/>
</dbReference>
<dbReference type="InterPro" id="IPR003657">
    <property type="entry name" value="WRKY_dom"/>
</dbReference>
<evidence type="ECO:0000256" key="6">
    <source>
        <dbReference type="ARBA" id="ARBA00060850"/>
    </source>
</evidence>
<feature type="region of interest" description="Disordered" evidence="7">
    <location>
        <begin position="69"/>
        <end position="121"/>
    </location>
</feature>
<evidence type="ECO:0000256" key="3">
    <source>
        <dbReference type="ARBA" id="ARBA00023125"/>
    </source>
</evidence>
<dbReference type="Proteomes" id="UP001408789">
    <property type="component" value="Unassembled WGS sequence"/>
</dbReference>
<keyword evidence="5" id="KW-0539">Nucleus</keyword>
<dbReference type="GO" id="GO:0010150">
    <property type="term" value="P:leaf senescence"/>
    <property type="evidence" value="ECO:0007669"/>
    <property type="project" value="UniProtKB-ARBA"/>
</dbReference>
<dbReference type="GO" id="GO:0010193">
    <property type="term" value="P:response to ozone"/>
    <property type="evidence" value="ECO:0007669"/>
    <property type="project" value="UniProtKB-ARBA"/>
</dbReference>
<name>A0AAP0H0K6_9ASTR</name>
<evidence type="ECO:0000259" key="8">
    <source>
        <dbReference type="PROSITE" id="PS50811"/>
    </source>
</evidence>
<evidence type="ECO:0000256" key="1">
    <source>
        <dbReference type="ARBA" id="ARBA00004123"/>
    </source>
</evidence>
<dbReference type="SMART" id="SM00774">
    <property type="entry name" value="WRKY"/>
    <property type="match status" value="1"/>
</dbReference>
<evidence type="ECO:0000256" key="5">
    <source>
        <dbReference type="ARBA" id="ARBA00023242"/>
    </source>
</evidence>
<dbReference type="EMBL" id="JBCNJP010000014">
    <property type="protein sequence ID" value="KAK9067949.1"/>
    <property type="molecule type" value="Genomic_DNA"/>
</dbReference>
<dbReference type="GO" id="GO:0005634">
    <property type="term" value="C:nucleus"/>
    <property type="evidence" value="ECO:0007669"/>
    <property type="project" value="UniProtKB-SubCell"/>
</dbReference>
<comment type="subcellular location">
    <subcellularLocation>
        <location evidence="1">Nucleus</location>
    </subcellularLocation>
</comment>
<dbReference type="GO" id="GO:0003700">
    <property type="term" value="F:DNA-binding transcription factor activity"/>
    <property type="evidence" value="ECO:0007669"/>
    <property type="project" value="InterPro"/>
</dbReference>
<dbReference type="SUPFAM" id="SSF118290">
    <property type="entry name" value="WRKY DNA-binding domain"/>
    <property type="match status" value="1"/>
</dbReference>
<feature type="compositionally biased region" description="Polar residues" evidence="7">
    <location>
        <begin position="221"/>
        <end position="230"/>
    </location>
</feature>
<keyword evidence="2" id="KW-0805">Transcription regulation</keyword>
<keyword evidence="4" id="KW-0804">Transcription</keyword>
<evidence type="ECO:0000256" key="7">
    <source>
        <dbReference type="SAM" id="MobiDB-lite"/>
    </source>
</evidence>
<organism evidence="9 10">
    <name type="scientific">Deinandra increscens subsp. villosa</name>
    <dbReference type="NCBI Taxonomy" id="3103831"/>
    <lineage>
        <taxon>Eukaryota</taxon>
        <taxon>Viridiplantae</taxon>
        <taxon>Streptophyta</taxon>
        <taxon>Embryophyta</taxon>
        <taxon>Tracheophyta</taxon>
        <taxon>Spermatophyta</taxon>
        <taxon>Magnoliopsida</taxon>
        <taxon>eudicotyledons</taxon>
        <taxon>Gunneridae</taxon>
        <taxon>Pentapetalae</taxon>
        <taxon>asterids</taxon>
        <taxon>campanulids</taxon>
        <taxon>Asterales</taxon>
        <taxon>Asteraceae</taxon>
        <taxon>Asteroideae</taxon>
        <taxon>Heliantheae alliance</taxon>
        <taxon>Madieae</taxon>
        <taxon>Madiinae</taxon>
        <taxon>Deinandra</taxon>
    </lineage>
</organism>
<dbReference type="GO" id="GO:0009751">
    <property type="term" value="P:response to salicylic acid"/>
    <property type="evidence" value="ECO:0007669"/>
    <property type="project" value="UniProtKB-ARBA"/>
</dbReference>
<accession>A0AAP0H0K6</accession>
<feature type="region of interest" description="Disordered" evidence="7">
    <location>
        <begin position="203"/>
        <end position="232"/>
    </location>
</feature>
<keyword evidence="3" id="KW-0238">DNA-binding</keyword>
<sequence length="353" mass="39279">MGLCLPVNFIEDMDTSACIINEITNGMELAKQLKSILGSESSLGTKQVLIQGIISSYDRAMMMVNWGHSGGQTPPLTPPLAPPMLSQPESPVSVDESPRSGDFNQNFDDHQDKKVGSKKRKAITTWRNQIRISTDNGLEGNTDDGYSWRKYGQKDILGAKFPRSYYRCTYRYIHQCMARKQVQRTDEDPMVFEITYRGQHTCNPTATKSVAPPKSPEKYETGQTNHQPLPQKSGEMLSNFRENLKVSTSDSDAMVSNSFAFPSASFGSIENDQQFDFLNELNYDFLQGYSPSFVSPATSGSNYFTECGNDFQHHDDSHLSGITTASTTNSPLAFPADSQDLSPNFPFNLGCFI</sequence>
<dbReference type="Gene3D" id="2.20.25.80">
    <property type="entry name" value="WRKY domain"/>
    <property type="match status" value="1"/>
</dbReference>
<evidence type="ECO:0000313" key="10">
    <source>
        <dbReference type="Proteomes" id="UP001408789"/>
    </source>
</evidence>
<dbReference type="InterPro" id="IPR044810">
    <property type="entry name" value="WRKY_plant"/>
</dbReference>
<dbReference type="FunFam" id="2.20.25.80:FF:000009">
    <property type="entry name" value="WRKY transcription factor 53"/>
    <property type="match status" value="1"/>
</dbReference>
<evidence type="ECO:0000256" key="4">
    <source>
        <dbReference type="ARBA" id="ARBA00023163"/>
    </source>
</evidence>
<feature type="domain" description="WRKY" evidence="8">
    <location>
        <begin position="137"/>
        <end position="205"/>
    </location>
</feature>
<keyword evidence="10" id="KW-1185">Reference proteome</keyword>
<proteinExistence type="inferred from homology"/>
<dbReference type="InterPro" id="IPR036576">
    <property type="entry name" value="WRKY_dom_sf"/>
</dbReference>
<dbReference type="PANTHER" id="PTHR32096">
    <property type="entry name" value="WRKY TRANSCRIPTION FACTOR 30-RELATED-RELATED"/>
    <property type="match status" value="1"/>
</dbReference>
<gene>
    <name evidence="9" type="ORF">SSX86_012060</name>
</gene>
<dbReference type="GO" id="GO:0000976">
    <property type="term" value="F:transcription cis-regulatory region binding"/>
    <property type="evidence" value="ECO:0007669"/>
    <property type="project" value="TreeGrafter"/>
</dbReference>
<evidence type="ECO:0000313" key="9">
    <source>
        <dbReference type="EMBL" id="KAK9067949.1"/>
    </source>
</evidence>
<reference evidence="9 10" key="1">
    <citation type="submission" date="2024-04" db="EMBL/GenBank/DDBJ databases">
        <title>The reference genome of an endangered Asteraceae, Deinandra increscens subsp. villosa, native to the Central Coast of California.</title>
        <authorList>
            <person name="Guilliams M."/>
            <person name="Hasenstab-Lehman K."/>
            <person name="Meyer R."/>
            <person name="Mcevoy S."/>
        </authorList>
    </citation>
    <scope>NUCLEOTIDE SEQUENCE [LARGE SCALE GENOMIC DNA]</scope>
    <source>
        <tissue evidence="9">Leaf</tissue>
    </source>
</reference>
<dbReference type="PROSITE" id="PS50811">
    <property type="entry name" value="WRKY"/>
    <property type="match status" value="1"/>
</dbReference>
<dbReference type="PANTHER" id="PTHR32096:SF99">
    <property type="entry name" value="WRKY FAMILY TRANSCRIPTION FACTOR-RELATED"/>
    <property type="match status" value="1"/>
</dbReference>
<protein>
    <recommendedName>
        <fullName evidence="8">WRKY domain-containing protein</fullName>
    </recommendedName>
</protein>
<dbReference type="AlphaFoldDB" id="A0AAP0H0K6"/>
<dbReference type="GO" id="GO:0042542">
    <property type="term" value="P:response to hydrogen peroxide"/>
    <property type="evidence" value="ECO:0007669"/>
    <property type="project" value="UniProtKB-ARBA"/>
</dbReference>